<protein>
    <submittedName>
        <fullName evidence="1">Uncharacterized protein</fullName>
    </submittedName>
</protein>
<evidence type="ECO:0000313" key="1">
    <source>
        <dbReference type="EMBL" id="SPK01984.1"/>
    </source>
</evidence>
<gene>
    <name evidence="1" type="ORF">METD_I1556588R</name>
</gene>
<proteinExistence type="predicted"/>
<evidence type="ECO:0000313" key="2">
    <source>
        <dbReference type="Proteomes" id="UP000008070"/>
    </source>
</evidence>
<organism evidence="1 2">
    <name type="scientific">Methylorubrum extorquens (strain DSM 6343 / CIP 106787 / DM4)</name>
    <name type="common">Methylobacterium extorquens</name>
    <dbReference type="NCBI Taxonomy" id="661410"/>
    <lineage>
        <taxon>Bacteria</taxon>
        <taxon>Pseudomonadati</taxon>
        <taxon>Pseudomonadota</taxon>
        <taxon>Alphaproteobacteria</taxon>
        <taxon>Hyphomicrobiales</taxon>
        <taxon>Methylobacteriaceae</taxon>
        <taxon>Methylorubrum</taxon>
    </lineage>
</organism>
<dbReference type="AlphaFoldDB" id="A0A2P9HAZ2"/>
<accession>A0A2P9HAZ2</accession>
<dbReference type="Proteomes" id="UP000008070">
    <property type="component" value="Chromosome"/>
</dbReference>
<name>A0A2P9HAZ2_METED</name>
<reference evidence="2" key="1">
    <citation type="journal article" date="2009" name="PLoS ONE">
        <title>Methylobacterium genome sequences: a reference blueprint to investigate microbial metabolism of C1 compounds from natural and industrial sources.</title>
        <authorList>
            <person name="Vuilleumier S."/>
            <person name="Chistoserdova L."/>
            <person name="Lee M.-C."/>
            <person name="Bringel F."/>
            <person name="Lajus A."/>
            <person name="Zhou Y."/>
            <person name="Gourion B."/>
            <person name="Barbe V."/>
            <person name="Chang J."/>
            <person name="Cruveiller S."/>
            <person name="Dossat C."/>
            <person name="Gillett W."/>
            <person name="Gruffaz C."/>
            <person name="Haugen E."/>
            <person name="Hourcade E."/>
            <person name="Levy R."/>
            <person name="Mangenot S."/>
            <person name="Muller E."/>
            <person name="Nadalig T."/>
            <person name="Pagni M."/>
            <person name="Penny C."/>
            <person name="Peyraud R."/>
            <person name="Robinson D.G."/>
            <person name="Roche D."/>
            <person name="Rouy Z."/>
            <person name="Saenampechek C."/>
            <person name="Salvignol G."/>
            <person name="Vallenet D."/>
            <person name="Wu Z."/>
            <person name="Marx C.J."/>
            <person name="Vorholt J.A."/>
            <person name="Olson M.V."/>
            <person name="Kaul R."/>
            <person name="Weissenbach J."/>
            <person name="Medigue C."/>
            <person name="Lidstrom M.E."/>
        </authorList>
    </citation>
    <scope>NUCLEOTIDE SEQUENCE [LARGE SCALE GENOMIC DNA]</scope>
    <source>
        <strain evidence="2">DSM 6343 / CIP 106787 / DM4</strain>
    </source>
</reference>
<sequence length="59" mass="7177">MLTNSIIGMIRRRWRTERPFQGHPKESLLRKIQNDAVREDVKEHARRELQLRKDQRLIG</sequence>
<dbReference type="EMBL" id="FP103042">
    <property type="protein sequence ID" value="SPK01984.1"/>
    <property type="molecule type" value="Genomic_DNA"/>
</dbReference>